<dbReference type="GO" id="GO:0016491">
    <property type="term" value="F:oxidoreductase activity"/>
    <property type="evidence" value="ECO:0007669"/>
    <property type="project" value="TreeGrafter"/>
</dbReference>
<evidence type="ECO:0008006" key="4">
    <source>
        <dbReference type="Google" id="ProtNLM"/>
    </source>
</evidence>
<dbReference type="InterPro" id="IPR036291">
    <property type="entry name" value="NAD(P)-bd_dom_sf"/>
</dbReference>
<dbReference type="PRINTS" id="PR00080">
    <property type="entry name" value="SDRFAMILY"/>
</dbReference>
<dbReference type="PANTHER" id="PTHR43544:SF12">
    <property type="entry name" value="NAD(P)-BINDING ROSSMANN-FOLD SUPERFAMILY PROTEIN"/>
    <property type="match status" value="1"/>
</dbReference>
<name>A0A1G2CRF0_9BACT</name>
<dbReference type="EMBL" id="MHLH01000015">
    <property type="protein sequence ID" value="OGZ03782.1"/>
    <property type="molecule type" value="Genomic_DNA"/>
</dbReference>
<dbReference type="Pfam" id="PF00106">
    <property type="entry name" value="adh_short"/>
    <property type="match status" value="1"/>
</dbReference>
<dbReference type="GO" id="GO:0005737">
    <property type="term" value="C:cytoplasm"/>
    <property type="evidence" value="ECO:0007669"/>
    <property type="project" value="TreeGrafter"/>
</dbReference>
<dbReference type="Gene3D" id="3.40.50.720">
    <property type="entry name" value="NAD(P)-binding Rossmann-like Domain"/>
    <property type="match status" value="1"/>
</dbReference>
<evidence type="ECO:0000313" key="3">
    <source>
        <dbReference type="Proteomes" id="UP000178841"/>
    </source>
</evidence>
<dbReference type="Proteomes" id="UP000178841">
    <property type="component" value="Unassembled WGS sequence"/>
</dbReference>
<dbReference type="SUPFAM" id="SSF51735">
    <property type="entry name" value="NAD(P)-binding Rossmann-fold domains"/>
    <property type="match status" value="1"/>
</dbReference>
<dbReference type="AlphaFoldDB" id="A0A1G2CRF0"/>
<dbReference type="InterPro" id="IPR051468">
    <property type="entry name" value="Fungal_SecMetab_SDRs"/>
</dbReference>
<reference evidence="2 3" key="1">
    <citation type="journal article" date="2016" name="Nat. Commun.">
        <title>Thousands of microbial genomes shed light on interconnected biogeochemical processes in an aquifer system.</title>
        <authorList>
            <person name="Anantharaman K."/>
            <person name="Brown C.T."/>
            <person name="Hug L.A."/>
            <person name="Sharon I."/>
            <person name="Castelle C.J."/>
            <person name="Probst A.J."/>
            <person name="Thomas B.C."/>
            <person name="Singh A."/>
            <person name="Wilkins M.J."/>
            <person name="Karaoz U."/>
            <person name="Brodie E.L."/>
            <person name="Williams K.H."/>
            <person name="Hubbard S.S."/>
            <person name="Banfield J.F."/>
        </authorList>
    </citation>
    <scope>NUCLEOTIDE SEQUENCE [LARGE SCALE GENOMIC DNA]</scope>
</reference>
<protein>
    <recommendedName>
        <fullName evidence="4">Short-chain dehydrogenase</fullName>
    </recommendedName>
</protein>
<evidence type="ECO:0000313" key="2">
    <source>
        <dbReference type="EMBL" id="OGZ03782.1"/>
    </source>
</evidence>
<dbReference type="PANTHER" id="PTHR43544">
    <property type="entry name" value="SHORT-CHAIN DEHYDROGENASE/REDUCTASE"/>
    <property type="match status" value="1"/>
</dbReference>
<dbReference type="InterPro" id="IPR002347">
    <property type="entry name" value="SDR_fam"/>
</dbReference>
<comment type="similarity">
    <text evidence="1">Belongs to the short-chain dehydrogenases/reductases (SDR) family.</text>
</comment>
<evidence type="ECO:0000256" key="1">
    <source>
        <dbReference type="RuleBase" id="RU000363"/>
    </source>
</evidence>
<organism evidence="2 3">
    <name type="scientific">Candidatus Lloydbacteria bacterium RIFCSPHIGHO2_01_FULL_41_20</name>
    <dbReference type="NCBI Taxonomy" id="1798657"/>
    <lineage>
        <taxon>Bacteria</taxon>
        <taxon>Candidatus Lloydiibacteriota</taxon>
    </lineage>
</organism>
<proteinExistence type="inferred from homology"/>
<gene>
    <name evidence="2" type="ORF">A2648_02400</name>
</gene>
<dbReference type="PRINTS" id="PR00081">
    <property type="entry name" value="GDHRDH"/>
</dbReference>
<dbReference type="STRING" id="1798657.A2648_02400"/>
<accession>A0A1G2CRF0</accession>
<sequence length="220" mass="24353">MKNVIITGASRGIGLATAKKFLDEGWFVIGTATSSKRGQLDSPNFKWVTLDYLRPESISMAVDEIKKLNIGIDVLINNAGALFEPEDEIKIDILKLRKTLEVNLIGQVDFTKKILSIISNGGQIINVGSRSAILNEELRDIDAPAYRISKVAINMYTKLLARQLGDRGISVSSIDPGSVKTDMNPQAKKLPEEVAEEMYALATTKHTTGQFWRSGKMRDW</sequence>
<comment type="caution">
    <text evidence="2">The sequence shown here is derived from an EMBL/GenBank/DDBJ whole genome shotgun (WGS) entry which is preliminary data.</text>
</comment>